<dbReference type="Proteomes" id="UP001305414">
    <property type="component" value="Unassembled WGS sequence"/>
</dbReference>
<accession>A0AAN7UUA8</accession>
<gene>
    <name evidence="1" type="ORF">RRF57_011829</name>
    <name evidence="2" type="ORF">RRF57_013269</name>
</gene>
<dbReference type="EMBL" id="JAWHQM010000133">
    <property type="protein sequence ID" value="KAK5637554.1"/>
    <property type="molecule type" value="Genomic_DNA"/>
</dbReference>
<comment type="caution">
    <text evidence="1">The sequence shown here is derived from an EMBL/GenBank/DDBJ whole genome shotgun (WGS) entry which is preliminary data.</text>
</comment>
<evidence type="ECO:0000313" key="1">
    <source>
        <dbReference type="EMBL" id="KAK5636117.1"/>
    </source>
</evidence>
<evidence type="ECO:0000313" key="2">
    <source>
        <dbReference type="EMBL" id="KAK5637554.1"/>
    </source>
</evidence>
<dbReference type="EMBL" id="JAWHQM010000062">
    <property type="protein sequence ID" value="KAK5636117.1"/>
    <property type="molecule type" value="Genomic_DNA"/>
</dbReference>
<organism evidence="1 3">
    <name type="scientific">Xylaria bambusicola</name>
    <dbReference type="NCBI Taxonomy" id="326684"/>
    <lineage>
        <taxon>Eukaryota</taxon>
        <taxon>Fungi</taxon>
        <taxon>Dikarya</taxon>
        <taxon>Ascomycota</taxon>
        <taxon>Pezizomycotina</taxon>
        <taxon>Sordariomycetes</taxon>
        <taxon>Xylariomycetidae</taxon>
        <taxon>Xylariales</taxon>
        <taxon>Xylariaceae</taxon>
        <taxon>Xylaria</taxon>
    </lineage>
</organism>
<sequence>MKDGPRVGAYPCPGESIVALGAGSGVLVDVLRAVGRGEEYVDLRPVADGEVRPPYLEAELGGEIGEEME</sequence>
<proteinExistence type="predicted"/>
<keyword evidence="3" id="KW-1185">Reference proteome</keyword>
<reference evidence="1 3" key="1">
    <citation type="submission" date="2023-10" db="EMBL/GenBank/DDBJ databases">
        <title>Draft genome sequence of Xylaria bambusicola isolate GMP-LS, the root and basal stem rot pathogen of sugarcane in Indonesia.</title>
        <authorList>
            <person name="Selvaraj P."/>
            <person name="Muralishankar V."/>
            <person name="Muruganantham S."/>
            <person name="Sp S."/>
            <person name="Haryani S."/>
            <person name="Lau K.J.X."/>
            <person name="Naqvi N.I."/>
        </authorList>
    </citation>
    <scope>NUCLEOTIDE SEQUENCE [LARGE SCALE GENOMIC DNA]</scope>
    <source>
        <strain evidence="1">GMP-LS</strain>
    </source>
</reference>
<evidence type="ECO:0000313" key="3">
    <source>
        <dbReference type="Proteomes" id="UP001305414"/>
    </source>
</evidence>
<dbReference type="AlphaFoldDB" id="A0AAN7UUA8"/>
<protein>
    <submittedName>
        <fullName evidence="1">Uncharacterized protein</fullName>
    </submittedName>
</protein>
<name>A0AAN7UUA8_9PEZI</name>